<dbReference type="Pfam" id="PF00953">
    <property type="entry name" value="Glycos_transf_4"/>
    <property type="match status" value="1"/>
</dbReference>
<dbReference type="CDD" id="cd06853">
    <property type="entry name" value="GT_WecA_like"/>
    <property type="match status" value="1"/>
</dbReference>
<reference evidence="8 9" key="1">
    <citation type="submission" date="2015-09" db="EMBL/GenBank/DDBJ databases">
        <authorList>
            <consortium name="Pathogen Informatics"/>
            <person name="Wu L."/>
            <person name="Ma J."/>
        </authorList>
    </citation>
    <scope>NUCLEOTIDE SEQUENCE [LARGE SCALE GENOMIC DNA]</scope>
    <source>
        <strain evidence="8 9">2789STDY5834858</strain>
    </source>
</reference>
<evidence type="ECO:0000256" key="3">
    <source>
        <dbReference type="ARBA" id="ARBA00022679"/>
    </source>
</evidence>
<feature type="transmembrane region" description="Helical" evidence="7">
    <location>
        <begin position="141"/>
        <end position="160"/>
    </location>
</feature>
<feature type="transmembrane region" description="Helical" evidence="7">
    <location>
        <begin position="297"/>
        <end position="317"/>
    </location>
</feature>
<keyword evidence="2" id="KW-1003">Cell membrane</keyword>
<feature type="transmembrane region" description="Helical" evidence="7">
    <location>
        <begin position="44"/>
        <end position="64"/>
    </location>
</feature>
<evidence type="ECO:0000256" key="2">
    <source>
        <dbReference type="ARBA" id="ARBA00022475"/>
    </source>
</evidence>
<evidence type="ECO:0000256" key="5">
    <source>
        <dbReference type="ARBA" id="ARBA00022989"/>
    </source>
</evidence>
<accession>A0ABP2AS46</accession>
<evidence type="ECO:0000256" key="7">
    <source>
        <dbReference type="SAM" id="Phobius"/>
    </source>
</evidence>
<feature type="transmembrane region" description="Helical" evidence="7">
    <location>
        <begin position="244"/>
        <end position="265"/>
    </location>
</feature>
<comment type="caution">
    <text evidence="8">The sequence shown here is derived from an EMBL/GenBank/DDBJ whole genome shotgun (WGS) entry which is preliminary data.</text>
</comment>
<dbReference type="RefSeq" id="WP_055257063.1">
    <property type="nucleotide sequence ID" value="NZ_CABIXL010000001.1"/>
</dbReference>
<name>A0ABP2AS46_SARVE</name>
<dbReference type="Proteomes" id="UP000095488">
    <property type="component" value="Unassembled WGS sequence"/>
</dbReference>
<feature type="transmembrane region" description="Helical" evidence="7">
    <location>
        <begin position="70"/>
        <end position="90"/>
    </location>
</feature>
<evidence type="ECO:0000256" key="4">
    <source>
        <dbReference type="ARBA" id="ARBA00022692"/>
    </source>
</evidence>
<keyword evidence="9" id="KW-1185">Reference proteome</keyword>
<organism evidence="8 9">
    <name type="scientific">Sarcina ventriculi</name>
    <name type="common">Clostridium ventriculi</name>
    <dbReference type="NCBI Taxonomy" id="1267"/>
    <lineage>
        <taxon>Bacteria</taxon>
        <taxon>Bacillati</taxon>
        <taxon>Bacillota</taxon>
        <taxon>Clostridia</taxon>
        <taxon>Eubacteriales</taxon>
        <taxon>Clostridiaceae</taxon>
        <taxon>Sarcina</taxon>
    </lineage>
</organism>
<dbReference type="InterPro" id="IPR000715">
    <property type="entry name" value="Glycosyl_transferase_4"/>
</dbReference>
<dbReference type="GO" id="GO:0036380">
    <property type="term" value="F:UDP-N-acetylglucosamine-undecaprenyl-phosphate N-acetylglucosaminephosphotransferase activity"/>
    <property type="evidence" value="ECO:0007669"/>
    <property type="project" value="UniProtKB-EC"/>
</dbReference>
<feature type="transmembrane region" description="Helical" evidence="7">
    <location>
        <begin position="111"/>
        <end position="129"/>
    </location>
</feature>
<evidence type="ECO:0000313" key="9">
    <source>
        <dbReference type="Proteomes" id="UP000095488"/>
    </source>
</evidence>
<feature type="transmembrane region" description="Helical" evidence="7">
    <location>
        <begin position="220"/>
        <end position="238"/>
    </location>
</feature>
<keyword evidence="5 7" id="KW-1133">Transmembrane helix</keyword>
<protein>
    <submittedName>
        <fullName evidence="8">Undecaprenyl-phosphate alpha-N-acetylglucosaminyl 1-phosphate transferase</fullName>
        <ecNumber evidence="8">2.7.8.33</ecNumber>
    </submittedName>
</protein>
<feature type="transmembrane region" description="Helical" evidence="7">
    <location>
        <begin position="167"/>
        <end position="185"/>
    </location>
</feature>
<keyword evidence="4 7" id="KW-0812">Transmembrane</keyword>
<dbReference type="PANTHER" id="PTHR22926">
    <property type="entry name" value="PHOSPHO-N-ACETYLMURAMOYL-PENTAPEPTIDE-TRANSFERASE"/>
    <property type="match status" value="1"/>
</dbReference>
<feature type="transmembrane region" description="Helical" evidence="7">
    <location>
        <begin position="191"/>
        <end position="208"/>
    </location>
</feature>
<evidence type="ECO:0000256" key="6">
    <source>
        <dbReference type="ARBA" id="ARBA00023136"/>
    </source>
</evidence>
<sequence length="319" mass="35659">MLTYLFILISSFLIVCILMLPLIKLSNKYGFTDKPTGRKKHDNPISLIGGVPMFISFFFVYLIFINKLAYIKESIIILIASTMVFIIGLLDDYNKTKSLEFPITPRLIIQIIAAIFIYKSGIVFIGFANPFTGNYIILHKFLQLILTVMWIFGVTTVINWIDGIDGLAGSIVSISATSMFIIALIKGENVSASIAIALVGMTLGFLIFNKYPAKVFMGDSGANFLGFILAIIALEGAFKQTTTLSILIPILILGIPIFDNIFVILKRIKRKKPIYKADRSQVHYRLLEKGLSINQTVTYLCVLSIFLSLISILIFLFKL</sequence>
<proteinExistence type="predicted"/>
<dbReference type="EMBL" id="CYZR01000001">
    <property type="protein sequence ID" value="CUN44685.1"/>
    <property type="molecule type" value="Genomic_DNA"/>
</dbReference>
<comment type="subcellular location">
    <subcellularLocation>
        <location evidence="1">Cell membrane</location>
        <topology evidence="1">Multi-pass membrane protein</topology>
    </subcellularLocation>
</comment>
<dbReference type="EC" id="2.7.8.33" evidence="8"/>
<gene>
    <name evidence="8" type="primary">wecA</name>
    <name evidence="8" type="ORF">ERS852473_00158</name>
</gene>
<dbReference type="PANTHER" id="PTHR22926:SF3">
    <property type="entry name" value="UNDECAPRENYL-PHOSPHATE ALPHA-N-ACETYLGLUCOSAMINYL 1-PHOSPHATE TRANSFERASE"/>
    <property type="match status" value="1"/>
</dbReference>
<evidence type="ECO:0000256" key="1">
    <source>
        <dbReference type="ARBA" id="ARBA00004651"/>
    </source>
</evidence>
<evidence type="ECO:0000313" key="8">
    <source>
        <dbReference type="EMBL" id="CUN44685.1"/>
    </source>
</evidence>
<keyword evidence="3 8" id="KW-0808">Transferase</keyword>
<keyword evidence="6 7" id="KW-0472">Membrane</keyword>
<feature type="transmembrane region" description="Helical" evidence="7">
    <location>
        <begin position="6"/>
        <end position="23"/>
    </location>
</feature>